<proteinExistence type="predicted"/>
<keyword evidence="2" id="KW-1185">Reference proteome</keyword>
<dbReference type="OrthoDB" id="3787063at2759"/>
<gene>
    <name evidence="1" type="ORF">BU16DRAFT_298216</name>
</gene>
<evidence type="ECO:0000313" key="1">
    <source>
        <dbReference type="EMBL" id="KAF2498525.1"/>
    </source>
</evidence>
<evidence type="ECO:0008006" key="3">
    <source>
        <dbReference type="Google" id="ProtNLM"/>
    </source>
</evidence>
<accession>A0A6A6R1D9</accession>
<reference evidence="1" key="1">
    <citation type="journal article" date="2020" name="Stud. Mycol.">
        <title>101 Dothideomycetes genomes: a test case for predicting lifestyles and emergence of pathogens.</title>
        <authorList>
            <person name="Haridas S."/>
            <person name="Albert R."/>
            <person name="Binder M."/>
            <person name="Bloem J."/>
            <person name="Labutti K."/>
            <person name="Salamov A."/>
            <person name="Andreopoulos B."/>
            <person name="Baker S."/>
            <person name="Barry K."/>
            <person name="Bills G."/>
            <person name="Bluhm B."/>
            <person name="Cannon C."/>
            <person name="Castanera R."/>
            <person name="Culley D."/>
            <person name="Daum C."/>
            <person name="Ezra D."/>
            <person name="Gonzalez J."/>
            <person name="Henrissat B."/>
            <person name="Kuo A."/>
            <person name="Liang C."/>
            <person name="Lipzen A."/>
            <person name="Lutzoni F."/>
            <person name="Magnuson J."/>
            <person name="Mondo S."/>
            <person name="Nolan M."/>
            <person name="Ohm R."/>
            <person name="Pangilinan J."/>
            <person name="Park H.-J."/>
            <person name="Ramirez L."/>
            <person name="Alfaro M."/>
            <person name="Sun H."/>
            <person name="Tritt A."/>
            <person name="Yoshinaga Y."/>
            <person name="Zwiers L.-H."/>
            <person name="Turgeon B."/>
            <person name="Goodwin S."/>
            <person name="Spatafora J."/>
            <person name="Crous P."/>
            <person name="Grigoriev I."/>
        </authorList>
    </citation>
    <scope>NUCLEOTIDE SEQUENCE</scope>
    <source>
        <strain evidence="1">CBS 269.34</strain>
    </source>
</reference>
<dbReference type="AlphaFoldDB" id="A0A6A6R1D9"/>
<sequence length="679" mass="76753">MDNIRKYVLECVSLASEDLSMRVAHENTDWTPACSLKMRLTRLHQRISTQPLLPSFFLDPFESPSLSSSLNIPLHFACLPNITVAMAALTAFSVASNAISLADIAFKLGKETFEIYDRHRHAAQSVPRLLSELQALMSVISHTQMFLRDFEKSPFAVNDKQILPNLQTILTLCENEFRELRKIASEVKVVDGDSWLERLRKSWRWTAEDKSVEDASVRLHRLGTNLTAALSVTGRQQDIAIRKEMQETRNDIATLFQTLTQYTISVTTKAPISPQAPRQIKPFRHSKKRALIITSPKAGTRSLSNACDITRKVVSCGPLDLKNTQSSTYDLEVQSFRSYASQLTQIGLFENQDQTLALEAEPEMLEQITLPLILLRKCLRQAFDIAASSGNVILTKSECFYIKSVLDQLLASCHNASADFLSLNSTTSQELSKNLRPVVRAALKPSNPSRPSSWSLQSMPRTLVRQLYATHTPLGRLEIDVAALRNSLTDQMANQVFAFSFSFRPTQLLAQDAISVTYMSNLMFRLSTEPPINRIYPHRDPYLWTGALKTSLGQSDTASYSTLCAHMSSNADRHITLSLDLWTSELPQEASIILRRMNRAWPIRIGDIQLWKYEATRETNKPQKTWNIARYLQGASNERYFSAQDDIAWEVPLRRSAAWSLLCTPLHGRSPTPNARYIR</sequence>
<evidence type="ECO:0000313" key="2">
    <source>
        <dbReference type="Proteomes" id="UP000799750"/>
    </source>
</evidence>
<name>A0A6A6R1D9_9PEZI</name>
<protein>
    <recommendedName>
        <fullName evidence="3">Fungal N-terminal domain-containing protein</fullName>
    </recommendedName>
</protein>
<dbReference type="Proteomes" id="UP000799750">
    <property type="component" value="Unassembled WGS sequence"/>
</dbReference>
<organism evidence="1 2">
    <name type="scientific">Lophium mytilinum</name>
    <dbReference type="NCBI Taxonomy" id="390894"/>
    <lineage>
        <taxon>Eukaryota</taxon>
        <taxon>Fungi</taxon>
        <taxon>Dikarya</taxon>
        <taxon>Ascomycota</taxon>
        <taxon>Pezizomycotina</taxon>
        <taxon>Dothideomycetes</taxon>
        <taxon>Pleosporomycetidae</taxon>
        <taxon>Mytilinidiales</taxon>
        <taxon>Mytilinidiaceae</taxon>
        <taxon>Lophium</taxon>
    </lineage>
</organism>
<dbReference type="EMBL" id="MU004185">
    <property type="protein sequence ID" value="KAF2498525.1"/>
    <property type="molecule type" value="Genomic_DNA"/>
</dbReference>